<keyword evidence="2" id="KW-1185">Reference proteome</keyword>
<dbReference type="EMBL" id="CP041235">
    <property type="protein sequence ID" value="QOP43767.1"/>
    <property type="molecule type" value="Genomic_DNA"/>
</dbReference>
<dbReference type="RefSeq" id="WP_193149956.1">
    <property type="nucleotide sequence ID" value="NZ_CP041235.1"/>
</dbReference>
<organism evidence="1 2">
    <name type="scientific">Sulfurimonas sediminis</name>
    <dbReference type="NCBI Taxonomy" id="2590020"/>
    <lineage>
        <taxon>Bacteria</taxon>
        <taxon>Pseudomonadati</taxon>
        <taxon>Campylobacterota</taxon>
        <taxon>Epsilonproteobacteria</taxon>
        <taxon>Campylobacterales</taxon>
        <taxon>Sulfurimonadaceae</taxon>
        <taxon>Sulfurimonas</taxon>
    </lineage>
</organism>
<name>A0A7M1B1W8_9BACT</name>
<evidence type="ECO:0000313" key="1">
    <source>
        <dbReference type="EMBL" id="QOP43767.1"/>
    </source>
</evidence>
<protein>
    <recommendedName>
        <fullName evidence="3">STAS domain-containing protein</fullName>
    </recommendedName>
</protein>
<evidence type="ECO:0008006" key="3">
    <source>
        <dbReference type="Google" id="ProtNLM"/>
    </source>
</evidence>
<proteinExistence type="predicted"/>
<reference evidence="1 2" key="1">
    <citation type="submission" date="2019-06" db="EMBL/GenBank/DDBJ databases">
        <title>Sulfurimonas gotlandica sp. nov., a chemoautotrophic and psychrotolerant epsilonproteobacterium isolated from a pelagic redoxcline, and an emended description of the genus Sulfurimonas.</title>
        <authorList>
            <person name="Wang S."/>
            <person name="Jiang L."/>
            <person name="Shao Z."/>
        </authorList>
    </citation>
    <scope>NUCLEOTIDE SEQUENCE [LARGE SCALE GENOMIC DNA]</scope>
    <source>
        <strain evidence="1 2">S2-6</strain>
    </source>
</reference>
<evidence type="ECO:0000313" key="2">
    <source>
        <dbReference type="Proteomes" id="UP000593719"/>
    </source>
</evidence>
<dbReference type="Proteomes" id="UP000593719">
    <property type="component" value="Chromosome"/>
</dbReference>
<gene>
    <name evidence="1" type="ORF">FJR45_07310</name>
</gene>
<accession>A0A7M1B1W8</accession>
<sequence>MQRRTIDKKQLELKMEISSSLNTITVKGNIKALSHYEAIKREIENIVNNTPDTATIKILILESISITSSIIGYLCKLVDEGLHLEIHVQNEGLHNLLDDLNLVPLLNVKKLSMH</sequence>
<dbReference type="KEGG" id="ssei:FJR45_07310"/>
<dbReference type="AlphaFoldDB" id="A0A7M1B1W8"/>